<sequence length="264" mass="28429">MPAMTDGSVPSKLQLKTSYRSISTIEAIYTGGPCAITRDESLLFCTVNGDVYVVGTDDGRKRAVLEGDSELVTAMAVKPNGAHLVTASRSLQLRIWDVASYKVVRAFKVHEAPVIVMAIDETSTLVATGSADATVKVWDIEGGYCTHNFRGHSGVISAVQFDARPSRLWLATGADDCQVRVWDLKRSTHVSVIRGLAFAGDGDYLLSGSRDKVVNVWNLKSKGLARTYPVYEHGPGNGGPARDGHDGEWRATGQAGLLHGRREG</sequence>
<dbReference type="PROSITE" id="PS50082">
    <property type="entry name" value="WD_REPEATS_2"/>
    <property type="match status" value="4"/>
</dbReference>
<evidence type="ECO:0000256" key="1">
    <source>
        <dbReference type="ARBA" id="ARBA00022574"/>
    </source>
</evidence>
<dbReference type="CDD" id="cd00200">
    <property type="entry name" value="WD40"/>
    <property type="match status" value="1"/>
</dbReference>
<dbReference type="InterPro" id="IPR019775">
    <property type="entry name" value="WD40_repeat_CS"/>
</dbReference>
<dbReference type="OrthoDB" id="538223at2759"/>
<feature type="repeat" description="WD" evidence="3">
    <location>
        <begin position="65"/>
        <end position="106"/>
    </location>
</feature>
<evidence type="ECO:0000313" key="5">
    <source>
        <dbReference type="EMBL" id="RKP22380.1"/>
    </source>
</evidence>
<dbReference type="PROSITE" id="PS00678">
    <property type="entry name" value="WD_REPEATS_1"/>
    <property type="match status" value="3"/>
</dbReference>
<feature type="region of interest" description="Disordered" evidence="4">
    <location>
        <begin position="231"/>
        <end position="250"/>
    </location>
</feature>
<feature type="repeat" description="WD" evidence="3">
    <location>
        <begin position="107"/>
        <end position="148"/>
    </location>
</feature>
<protein>
    <submittedName>
        <fullName evidence="5">WD40-repeat-containing domain protein</fullName>
    </submittedName>
</protein>
<evidence type="ECO:0000313" key="6">
    <source>
        <dbReference type="Proteomes" id="UP000278143"/>
    </source>
</evidence>
<dbReference type="PANTHER" id="PTHR19848">
    <property type="entry name" value="WD40 REPEAT PROTEIN"/>
    <property type="match status" value="1"/>
</dbReference>
<dbReference type="InterPro" id="IPR020472">
    <property type="entry name" value="WD40_PAC1"/>
</dbReference>
<dbReference type="InterPro" id="IPR015943">
    <property type="entry name" value="WD40/YVTN_repeat-like_dom_sf"/>
</dbReference>
<dbReference type="PRINTS" id="PR00320">
    <property type="entry name" value="GPROTEINBRPT"/>
</dbReference>
<feature type="repeat" description="WD" evidence="3">
    <location>
        <begin position="186"/>
        <end position="227"/>
    </location>
</feature>
<gene>
    <name evidence="5" type="ORF">SYNPS1DRAFT_32033</name>
</gene>
<accession>A0A4P9YU58</accession>
<reference evidence="6" key="1">
    <citation type="journal article" date="2018" name="Nat. Microbiol.">
        <title>Leveraging single-cell genomics to expand the fungal tree of life.</title>
        <authorList>
            <person name="Ahrendt S.R."/>
            <person name="Quandt C.A."/>
            <person name="Ciobanu D."/>
            <person name="Clum A."/>
            <person name="Salamov A."/>
            <person name="Andreopoulos B."/>
            <person name="Cheng J.F."/>
            <person name="Woyke T."/>
            <person name="Pelin A."/>
            <person name="Henrissat B."/>
            <person name="Reynolds N.K."/>
            <person name="Benny G.L."/>
            <person name="Smith M.E."/>
            <person name="James T.Y."/>
            <person name="Grigoriev I.V."/>
        </authorList>
    </citation>
    <scope>NUCLEOTIDE SEQUENCE [LARGE SCALE GENOMIC DNA]</scope>
    <source>
        <strain evidence="6">Benny S71-1</strain>
    </source>
</reference>
<evidence type="ECO:0000256" key="2">
    <source>
        <dbReference type="ARBA" id="ARBA00022737"/>
    </source>
</evidence>
<keyword evidence="6" id="KW-1185">Reference proteome</keyword>
<organism evidence="5 6">
    <name type="scientific">Syncephalis pseudoplumigaleata</name>
    <dbReference type="NCBI Taxonomy" id="1712513"/>
    <lineage>
        <taxon>Eukaryota</taxon>
        <taxon>Fungi</taxon>
        <taxon>Fungi incertae sedis</taxon>
        <taxon>Zoopagomycota</taxon>
        <taxon>Zoopagomycotina</taxon>
        <taxon>Zoopagomycetes</taxon>
        <taxon>Zoopagales</taxon>
        <taxon>Piptocephalidaceae</taxon>
        <taxon>Syncephalis</taxon>
    </lineage>
</organism>
<feature type="repeat" description="WD" evidence="3">
    <location>
        <begin position="149"/>
        <end position="192"/>
    </location>
</feature>
<dbReference type="SMART" id="SM00320">
    <property type="entry name" value="WD40"/>
    <property type="match status" value="4"/>
</dbReference>
<dbReference type="EMBL" id="KZ992180">
    <property type="protein sequence ID" value="RKP22380.1"/>
    <property type="molecule type" value="Genomic_DNA"/>
</dbReference>
<keyword evidence="2" id="KW-0677">Repeat</keyword>
<dbReference type="Gene3D" id="2.130.10.10">
    <property type="entry name" value="YVTN repeat-like/Quinoprotein amine dehydrogenase"/>
    <property type="match status" value="2"/>
</dbReference>
<dbReference type="AlphaFoldDB" id="A0A4P9YU58"/>
<evidence type="ECO:0000256" key="4">
    <source>
        <dbReference type="SAM" id="MobiDB-lite"/>
    </source>
</evidence>
<name>A0A4P9YU58_9FUNG</name>
<dbReference type="Proteomes" id="UP000278143">
    <property type="component" value="Unassembled WGS sequence"/>
</dbReference>
<dbReference type="PROSITE" id="PS50294">
    <property type="entry name" value="WD_REPEATS_REGION"/>
    <property type="match status" value="4"/>
</dbReference>
<keyword evidence="1 3" id="KW-0853">WD repeat</keyword>
<evidence type="ECO:0000256" key="3">
    <source>
        <dbReference type="PROSITE-ProRule" id="PRU00221"/>
    </source>
</evidence>
<proteinExistence type="predicted"/>
<dbReference type="Pfam" id="PF00400">
    <property type="entry name" value="WD40"/>
    <property type="match status" value="4"/>
</dbReference>
<dbReference type="PANTHER" id="PTHR19848:SF8">
    <property type="entry name" value="F-BOX AND WD REPEAT DOMAIN CONTAINING 7"/>
    <property type="match status" value="1"/>
</dbReference>
<dbReference type="SUPFAM" id="SSF50978">
    <property type="entry name" value="WD40 repeat-like"/>
    <property type="match status" value="1"/>
</dbReference>
<dbReference type="InterPro" id="IPR001680">
    <property type="entry name" value="WD40_rpt"/>
</dbReference>
<dbReference type="InterPro" id="IPR036322">
    <property type="entry name" value="WD40_repeat_dom_sf"/>
</dbReference>